<sequence length="69" mass="7659">MMDTGNRNSMIAALVIMLGFGVFAYFLPAIMLAASAISPVAGVAVVVLFIMCFFIIFWLRARSQRRKQD</sequence>
<evidence type="ECO:0000256" key="1">
    <source>
        <dbReference type="SAM" id="Phobius"/>
    </source>
</evidence>
<organism evidence="2 3">
    <name type="scientific">Pseudaminobacter soli</name>
    <name type="common">ex Li et al. 2025</name>
    <dbReference type="NCBI Taxonomy" id="1295366"/>
    <lineage>
        <taxon>Bacteria</taxon>
        <taxon>Pseudomonadati</taxon>
        <taxon>Pseudomonadota</taxon>
        <taxon>Alphaproteobacteria</taxon>
        <taxon>Hyphomicrobiales</taxon>
        <taxon>Phyllobacteriaceae</taxon>
        <taxon>Pseudaminobacter</taxon>
    </lineage>
</organism>
<gene>
    <name evidence="2" type="ORF">C7I85_11820</name>
</gene>
<evidence type="ECO:0000313" key="3">
    <source>
        <dbReference type="Proteomes" id="UP000240653"/>
    </source>
</evidence>
<name>A0A2P7SEE0_9HYPH</name>
<reference evidence="2 3" key="1">
    <citation type="submission" date="2018-03" db="EMBL/GenBank/DDBJ databases">
        <title>The draft genome of Mesorhizobium soli JCM 19897.</title>
        <authorList>
            <person name="Li L."/>
            <person name="Liu L."/>
            <person name="Liang L."/>
            <person name="Wang T."/>
            <person name="Zhang X."/>
        </authorList>
    </citation>
    <scope>NUCLEOTIDE SEQUENCE [LARGE SCALE GENOMIC DNA]</scope>
    <source>
        <strain evidence="2 3">JCM 19897</strain>
    </source>
</reference>
<feature type="transmembrane region" description="Helical" evidence="1">
    <location>
        <begin position="12"/>
        <end position="34"/>
    </location>
</feature>
<dbReference type="EMBL" id="PXYL01000005">
    <property type="protein sequence ID" value="PSJ60725.1"/>
    <property type="molecule type" value="Genomic_DNA"/>
</dbReference>
<accession>A0A2P7SEE0</accession>
<keyword evidence="1" id="KW-1133">Transmembrane helix</keyword>
<keyword evidence="1" id="KW-0472">Membrane</keyword>
<dbReference type="OrthoDB" id="8451465at2"/>
<dbReference type="Proteomes" id="UP000240653">
    <property type="component" value="Unassembled WGS sequence"/>
</dbReference>
<evidence type="ECO:0000313" key="2">
    <source>
        <dbReference type="EMBL" id="PSJ60725.1"/>
    </source>
</evidence>
<proteinExistence type="predicted"/>
<keyword evidence="3" id="KW-1185">Reference proteome</keyword>
<feature type="transmembrane region" description="Helical" evidence="1">
    <location>
        <begin position="40"/>
        <end position="59"/>
    </location>
</feature>
<dbReference type="AlphaFoldDB" id="A0A2P7SEE0"/>
<comment type="caution">
    <text evidence="2">The sequence shown here is derived from an EMBL/GenBank/DDBJ whole genome shotgun (WGS) entry which is preliminary data.</text>
</comment>
<keyword evidence="1" id="KW-0812">Transmembrane</keyword>
<protein>
    <submittedName>
        <fullName evidence="2">Uncharacterized protein</fullName>
    </submittedName>
</protein>